<evidence type="ECO:0000313" key="4">
    <source>
        <dbReference type="Proteomes" id="UP000198424"/>
    </source>
</evidence>
<dbReference type="Proteomes" id="UP000198424">
    <property type="component" value="Unassembled WGS sequence"/>
</dbReference>
<dbReference type="STRING" id="991.IW20_25665"/>
<dbReference type="AlphaFoldDB" id="A0A085ZBH1"/>
<name>A0A085ZBH1_FLAHY</name>
<evidence type="ECO:0000313" key="2">
    <source>
        <dbReference type="EMBL" id="OXA84798.1"/>
    </source>
</evidence>
<evidence type="ECO:0000313" key="1">
    <source>
        <dbReference type="EMBL" id="KFF01785.1"/>
    </source>
</evidence>
<accession>A0A085ZBH1</accession>
<sequence length="141" mass="16789">MKKIVTLFLLVNCITCYSQNLIKNSLKGMYFANVQIENYETNRAINVTYYLYFGKNYATLNFSNNEFAACEGKYFYKEKNSILYLIRDENDGRPCPAMKDKNDEVNFPNGSEIISIKKIKNKYYIRSKRFYDKDWQLLQQK</sequence>
<proteinExistence type="predicted"/>
<reference evidence="2 4" key="2">
    <citation type="submission" date="2016-11" db="EMBL/GenBank/DDBJ databases">
        <title>Whole genomes of Flavobacteriaceae.</title>
        <authorList>
            <person name="Stine C."/>
            <person name="Li C."/>
            <person name="Tadesse D."/>
        </authorList>
    </citation>
    <scope>NUCLEOTIDE SEQUENCE [LARGE SCALE GENOMIC DNA]</scope>
    <source>
        <strain evidence="2 4">ATCC 29551</strain>
    </source>
</reference>
<dbReference type="RefSeq" id="WP_035628975.1">
    <property type="nucleotide sequence ID" value="NZ_JBEWQG010000038.1"/>
</dbReference>
<protein>
    <submittedName>
        <fullName evidence="1">Uncharacterized protein</fullName>
    </submittedName>
</protein>
<dbReference type="OrthoDB" id="1347471at2"/>
<reference evidence="1 3" key="1">
    <citation type="submission" date="2014-07" db="EMBL/GenBank/DDBJ databases">
        <title>Genome of Flavobacterium hydatis DSM 2063.</title>
        <authorList>
            <person name="Pipes S.E."/>
            <person name="Stropko S.J."/>
            <person name="Newman J.D."/>
        </authorList>
    </citation>
    <scope>NUCLEOTIDE SEQUENCE [LARGE SCALE GENOMIC DNA]</scope>
    <source>
        <strain evidence="1 3">DSM 2063</strain>
    </source>
</reference>
<comment type="caution">
    <text evidence="1">The sequence shown here is derived from an EMBL/GenBank/DDBJ whole genome shotgun (WGS) entry which is preliminary data.</text>
</comment>
<keyword evidence="4" id="KW-1185">Reference proteome</keyword>
<dbReference type="EMBL" id="JPRM01000066">
    <property type="protein sequence ID" value="KFF01785.1"/>
    <property type="molecule type" value="Genomic_DNA"/>
</dbReference>
<evidence type="ECO:0000313" key="3">
    <source>
        <dbReference type="Proteomes" id="UP000028712"/>
    </source>
</evidence>
<gene>
    <name evidence="2" type="ORF">B0A62_25040</name>
    <name evidence="1" type="ORF">IW20_25665</name>
</gene>
<organism evidence="1 3">
    <name type="scientific">Flavobacterium hydatis</name>
    <name type="common">Cytophaga aquatilis</name>
    <dbReference type="NCBI Taxonomy" id="991"/>
    <lineage>
        <taxon>Bacteria</taxon>
        <taxon>Pseudomonadati</taxon>
        <taxon>Bacteroidota</taxon>
        <taxon>Flavobacteriia</taxon>
        <taxon>Flavobacteriales</taxon>
        <taxon>Flavobacteriaceae</taxon>
        <taxon>Flavobacterium</taxon>
    </lineage>
</organism>
<dbReference type="EMBL" id="MUGY01000067">
    <property type="protein sequence ID" value="OXA84798.1"/>
    <property type="molecule type" value="Genomic_DNA"/>
</dbReference>
<dbReference type="Proteomes" id="UP000028712">
    <property type="component" value="Unassembled WGS sequence"/>
</dbReference>